<accession>A0A0F6TS00</accession>
<dbReference type="STRING" id="914150.TQ33_1641"/>
<dbReference type="PROSITE" id="PS51257">
    <property type="entry name" value="PROKAR_LIPOPROTEIN"/>
    <property type="match status" value="1"/>
</dbReference>
<dbReference type="RefSeq" id="WP_046561634.1">
    <property type="nucleotide sequence ID" value="NZ_CP010975.1"/>
</dbReference>
<dbReference type="KEGG" id="kge:TQ33_1641"/>
<keyword evidence="2" id="KW-1185">Reference proteome</keyword>
<evidence type="ECO:0000313" key="1">
    <source>
        <dbReference type="EMBL" id="AKE52584.1"/>
    </source>
</evidence>
<evidence type="ECO:0008006" key="3">
    <source>
        <dbReference type="Google" id="ProtNLM"/>
    </source>
</evidence>
<reference evidence="1 2" key="1">
    <citation type="submission" date="2015-02" db="EMBL/GenBank/DDBJ databases">
        <title>Complete genome sequence of Kangiella geojedonensis strain YCS-5T.</title>
        <authorList>
            <person name="Kim K.M."/>
        </authorList>
    </citation>
    <scope>NUCLEOTIDE SEQUENCE [LARGE SCALE GENOMIC DNA]</scope>
    <source>
        <strain evidence="1 2">YCS-5</strain>
    </source>
</reference>
<dbReference type="HOGENOM" id="CLU_975835_0_0_6"/>
<dbReference type="AlphaFoldDB" id="A0A0F6TS00"/>
<organism evidence="1 2">
    <name type="scientific">Kangiella geojedonensis</name>
    <dbReference type="NCBI Taxonomy" id="914150"/>
    <lineage>
        <taxon>Bacteria</taxon>
        <taxon>Pseudomonadati</taxon>
        <taxon>Pseudomonadota</taxon>
        <taxon>Gammaproteobacteria</taxon>
        <taxon>Kangiellales</taxon>
        <taxon>Kangiellaceae</taxon>
        <taxon>Kangiella</taxon>
    </lineage>
</organism>
<gene>
    <name evidence="1" type="ORF">TQ33_1641</name>
</gene>
<dbReference type="OrthoDB" id="6191448at2"/>
<name>A0A0F6TS00_9GAMM</name>
<sequence>MTKLFPTLIVSTMALIGVGCGYSDYTGHPAHKTQKEAHLNSLSTVVSGYGADYDGTYVYTARYNNLRWQKQNFSFKNVIKSYRNIVNNSYPTRPGIFVDGDKFNNARGFAGGTFKKYWIATDTDPDTVGGIDNFDRSHPLDDEGNWIEPGLILSITGGETEIDAFDVDLQSSVKNSSDLLSKLVANGGSLEQVKMAITKIEFDGRPVNVEPYTIDVNVAGFSNVELHIKNQKNSKTLLNTIINNTEHLKPVDISLQFDNGMEFELPKKFQLMFNHNVLSKLAKQS</sequence>
<dbReference type="EMBL" id="CP010975">
    <property type="protein sequence ID" value="AKE52584.1"/>
    <property type="molecule type" value="Genomic_DNA"/>
</dbReference>
<protein>
    <recommendedName>
        <fullName evidence="3">Lipoprotein</fullName>
    </recommendedName>
</protein>
<proteinExistence type="predicted"/>
<evidence type="ECO:0000313" key="2">
    <source>
        <dbReference type="Proteomes" id="UP000034071"/>
    </source>
</evidence>
<dbReference type="Proteomes" id="UP000034071">
    <property type="component" value="Chromosome"/>
</dbReference>